<keyword evidence="3" id="KW-1185">Reference proteome</keyword>
<dbReference type="EMBL" id="MWML01000140">
    <property type="protein sequence ID" value="TCG05865.1"/>
    <property type="molecule type" value="Genomic_DNA"/>
</dbReference>
<gene>
    <name evidence="2" type="ORF">BZM27_30480</name>
</gene>
<reference evidence="2 3" key="1">
    <citation type="submission" date="2017-02" db="EMBL/GenBank/DDBJ databases">
        <title>Paraburkholderia sophoroidis sp. nov. and Paraburkholderia steynii sp. nov. rhizobial symbionts of the fynbos legume Hypocalyptus sophoroides.</title>
        <authorList>
            <person name="Steenkamp E.T."/>
            <person name="Beukes C.W."/>
            <person name="Van Zyl E."/>
            <person name="Avontuur J."/>
            <person name="Chan W.Y."/>
            <person name="Hassen A."/>
            <person name="Palmer M."/>
            <person name="Mthombeni L."/>
            <person name="Phalane F."/>
            <person name="Sereme K."/>
            <person name="Venter S.N."/>
        </authorList>
    </citation>
    <scope>NUCLEOTIDE SEQUENCE [LARGE SCALE GENOMIC DNA]</scope>
    <source>
        <strain evidence="2 3">HC1.1ba</strain>
    </source>
</reference>
<comment type="caution">
    <text evidence="2">The sequence shown here is derived from an EMBL/GenBank/DDBJ whole genome shotgun (WGS) entry which is preliminary data.</text>
</comment>
<accession>A0A4R0XB36</accession>
<proteinExistence type="predicted"/>
<keyword evidence="1" id="KW-0472">Membrane</keyword>
<feature type="transmembrane region" description="Helical" evidence="1">
    <location>
        <begin position="12"/>
        <end position="32"/>
    </location>
</feature>
<evidence type="ECO:0000313" key="2">
    <source>
        <dbReference type="EMBL" id="TCG05865.1"/>
    </source>
</evidence>
<evidence type="ECO:0000313" key="3">
    <source>
        <dbReference type="Proteomes" id="UP000294200"/>
    </source>
</evidence>
<protein>
    <submittedName>
        <fullName evidence="2">Uncharacterized protein</fullName>
    </submittedName>
</protein>
<sequence length="113" mass="12006">MKQGLTCTPHPIAVVLAIAGLIVGLIAAWYWLRSARVPLDLPEGETCDPNSIEPVELELKALTWHVEQIQASQATWEAQVRASRKIGRLNAIAAVLTALALVLSTASAVIGAS</sequence>
<name>A0A4R0XB36_9BURK</name>
<dbReference type="Proteomes" id="UP000294200">
    <property type="component" value="Unassembled WGS sequence"/>
</dbReference>
<feature type="transmembrane region" description="Helical" evidence="1">
    <location>
        <begin position="91"/>
        <end position="112"/>
    </location>
</feature>
<dbReference type="AlphaFoldDB" id="A0A4R0XB36"/>
<keyword evidence="1" id="KW-1133">Transmembrane helix</keyword>
<evidence type="ECO:0000256" key="1">
    <source>
        <dbReference type="SAM" id="Phobius"/>
    </source>
</evidence>
<keyword evidence="1" id="KW-0812">Transmembrane</keyword>
<organism evidence="2 3">
    <name type="scientific">Paraburkholderia steynii</name>
    <dbReference type="NCBI Taxonomy" id="1245441"/>
    <lineage>
        <taxon>Bacteria</taxon>
        <taxon>Pseudomonadati</taxon>
        <taxon>Pseudomonadota</taxon>
        <taxon>Betaproteobacteria</taxon>
        <taxon>Burkholderiales</taxon>
        <taxon>Burkholderiaceae</taxon>
        <taxon>Paraburkholderia</taxon>
    </lineage>
</organism>